<dbReference type="EMBL" id="JAECZO010000177">
    <property type="protein sequence ID" value="KAK7198807.1"/>
    <property type="molecule type" value="Genomic_DNA"/>
</dbReference>
<protein>
    <submittedName>
        <fullName evidence="3">Zinc finger, C3HC4 type (RING finger) containing protein</fullName>
    </submittedName>
</protein>
<keyword evidence="1" id="KW-0479">Metal-binding</keyword>
<dbReference type="Pfam" id="PF13920">
    <property type="entry name" value="zf-C3HC4_3"/>
    <property type="match status" value="1"/>
</dbReference>
<dbReference type="GO" id="GO:0008270">
    <property type="term" value="F:zinc ion binding"/>
    <property type="evidence" value="ECO:0007669"/>
    <property type="project" value="UniProtKB-KW"/>
</dbReference>
<keyword evidence="1" id="KW-0863">Zinc-finger</keyword>
<dbReference type="InterPro" id="IPR001841">
    <property type="entry name" value="Znf_RING"/>
</dbReference>
<keyword evidence="1" id="KW-0862">Zinc</keyword>
<evidence type="ECO:0000313" key="4">
    <source>
        <dbReference type="Proteomes" id="UP001430356"/>
    </source>
</evidence>
<feature type="domain" description="RING-type" evidence="2">
    <location>
        <begin position="68"/>
        <end position="121"/>
    </location>
</feature>
<name>A0AAW0F0R1_9TRYP</name>
<keyword evidence="4" id="KW-1185">Reference proteome</keyword>
<reference evidence="3 4" key="1">
    <citation type="journal article" date="2021" name="MBio">
        <title>A New Model Trypanosomatid, Novymonas esmeraldas: Genomic Perception of Its 'Candidatus Pandoraea novymonadis' Endosymbiont.</title>
        <authorList>
            <person name="Zakharova A."/>
            <person name="Saura A."/>
            <person name="Butenko A."/>
            <person name="Podesvova L."/>
            <person name="Warmusova S."/>
            <person name="Kostygov A.Y."/>
            <person name="Nenarokova A."/>
            <person name="Lukes J."/>
            <person name="Opperdoes F.R."/>
            <person name="Yurchenko V."/>
        </authorList>
    </citation>
    <scope>NUCLEOTIDE SEQUENCE [LARGE SCALE GENOMIC DNA]</scope>
    <source>
        <strain evidence="3 4">E262AT.01</strain>
    </source>
</reference>
<dbReference type="AlphaFoldDB" id="A0AAW0F0R1"/>
<accession>A0AAW0F0R1</accession>
<proteinExistence type="predicted"/>
<dbReference type="InterPro" id="IPR013083">
    <property type="entry name" value="Znf_RING/FYVE/PHD"/>
</dbReference>
<gene>
    <name evidence="3" type="ORF">NESM_000846300</name>
</gene>
<dbReference type="SUPFAM" id="SSF57850">
    <property type="entry name" value="RING/U-box"/>
    <property type="match status" value="1"/>
</dbReference>
<evidence type="ECO:0000313" key="3">
    <source>
        <dbReference type="EMBL" id="KAK7198807.1"/>
    </source>
</evidence>
<evidence type="ECO:0000259" key="2">
    <source>
        <dbReference type="PROSITE" id="PS50089"/>
    </source>
</evidence>
<dbReference type="Gene3D" id="3.30.40.10">
    <property type="entry name" value="Zinc/RING finger domain, C3HC4 (zinc finger)"/>
    <property type="match status" value="1"/>
</dbReference>
<evidence type="ECO:0000256" key="1">
    <source>
        <dbReference type="PROSITE-ProRule" id="PRU00175"/>
    </source>
</evidence>
<organism evidence="3 4">
    <name type="scientific">Novymonas esmeraldas</name>
    <dbReference type="NCBI Taxonomy" id="1808958"/>
    <lineage>
        <taxon>Eukaryota</taxon>
        <taxon>Discoba</taxon>
        <taxon>Euglenozoa</taxon>
        <taxon>Kinetoplastea</taxon>
        <taxon>Metakinetoplastina</taxon>
        <taxon>Trypanosomatida</taxon>
        <taxon>Trypanosomatidae</taxon>
        <taxon>Novymonas</taxon>
    </lineage>
</organism>
<dbReference type="PROSITE" id="PS50089">
    <property type="entry name" value="ZF_RING_2"/>
    <property type="match status" value="1"/>
</dbReference>
<dbReference type="Proteomes" id="UP001430356">
    <property type="component" value="Unassembled WGS sequence"/>
</dbReference>
<sequence>MTLAFGAGALLVGAAVALYTWFTASDSEKESERYYHLPPRDGPTAATAPSGSCCDASPSLEADGGHPCVCCLENPQTFMFVQCHHICLCEACLIQLGRTYEDNVLKGRFSGPVRVPCPVCRTMGYVTRTYAS</sequence>
<comment type="caution">
    <text evidence="3">The sequence shown here is derived from an EMBL/GenBank/DDBJ whole genome shotgun (WGS) entry which is preliminary data.</text>
</comment>